<evidence type="ECO:0000259" key="2">
    <source>
        <dbReference type="Pfam" id="PF13660"/>
    </source>
</evidence>
<dbReference type="OrthoDB" id="9766552at2"/>
<dbReference type="PANTHER" id="PTHR12227:SF0">
    <property type="entry name" value="GLYCERATE KINASE"/>
    <property type="match status" value="1"/>
</dbReference>
<sequence length="439" mass="47634">MNSIQIVKNIFKAGVESVLPDKLVRENVKLEKDILHIANMRYSLLQIDNIYVVGAGKASALMGKELETILGNHITAGHIIVKYGQACSLTYINVTEAGHPIPDKQGFKATQDIITLAKKAEKRDLVICLFSGGASSLLTDFPNEVLPEDIIKLNEILLKSGANINEMNAVRKHVSKVKGGQLAKEIYPAQTASLILSDVVGDDLDVIASGPTTFDQSTFLDVKNIISKYNLEDKIPENLKKYIEKGVKGNISETPKIKDKIFDKVHNFIIGSNSIALEYAQKKANDLEINSIIITSRLEGDACIVAKKIVERSLTEQKQLNIGESICLLYGGETTVKVEGKGLGGRNQHLALCAAHLLSGKKGIVILSAGTDGNDGPTNAAGAIVTADTIKDAKNKGLDINLFINKFDSYHFFQQVGGHYITGSTLTNVMDLIIVLIKK</sequence>
<keyword evidence="3" id="KW-0418">Kinase</keyword>
<dbReference type="InterPro" id="IPR038614">
    <property type="entry name" value="GK_N_sf"/>
</dbReference>
<dbReference type="PANTHER" id="PTHR12227">
    <property type="entry name" value="GLYCERATE KINASE"/>
    <property type="match status" value="1"/>
</dbReference>
<evidence type="ECO:0000259" key="1">
    <source>
        <dbReference type="Pfam" id="PF05161"/>
    </source>
</evidence>
<proteinExistence type="predicted"/>
<dbReference type="SUPFAM" id="SSF82544">
    <property type="entry name" value="GckA/TtuD-like"/>
    <property type="match status" value="1"/>
</dbReference>
<gene>
    <name evidence="3" type="ORF">C4S77_09705</name>
</gene>
<dbReference type="RefSeq" id="WP_105247375.1">
    <property type="nucleotide sequence ID" value="NZ_PSZM01000045.1"/>
</dbReference>
<keyword evidence="4" id="KW-1185">Reference proteome</keyword>
<keyword evidence="3" id="KW-0808">Transferase</keyword>
<dbReference type="GO" id="GO:0008887">
    <property type="term" value="F:glycerate kinase activity"/>
    <property type="evidence" value="ECO:0007669"/>
    <property type="project" value="InterPro"/>
</dbReference>
<dbReference type="InterPro" id="IPR025286">
    <property type="entry name" value="MOFRL_assoc_dom"/>
</dbReference>
<dbReference type="Pfam" id="PF13660">
    <property type="entry name" value="DUF4147"/>
    <property type="match status" value="1"/>
</dbReference>
<feature type="domain" description="MOFRL" evidence="1">
    <location>
        <begin position="326"/>
        <end position="431"/>
    </location>
</feature>
<accession>A0A2S8A825</accession>
<dbReference type="Gene3D" id="3.40.1480.10">
    <property type="entry name" value="MOFRL domain"/>
    <property type="match status" value="1"/>
</dbReference>
<dbReference type="Gene3D" id="3.40.50.10180">
    <property type="entry name" value="Glycerate kinase, MOFRL-like N-terminal domain"/>
    <property type="match status" value="1"/>
</dbReference>
<dbReference type="InterPro" id="IPR007835">
    <property type="entry name" value="MOFRL"/>
</dbReference>
<dbReference type="GO" id="GO:0005737">
    <property type="term" value="C:cytoplasm"/>
    <property type="evidence" value="ECO:0007669"/>
    <property type="project" value="TreeGrafter"/>
</dbReference>
<dbReference type="InterPro" id="IPR039760">
    <property type="entry name" value="MOFRL_protein"/>
</dbReference>
<dbReference type="EMBL" id="PSZM01000045">
    <property type="protein sequence ID" value="PQL90724.1"/>
    <property type="molecule type" value="Genomic_DNA"/>
</dbReference>
<evidence type="ECO:0000313" key="3">
    <source>
        <dbReference type="EMBL" id="PQL90724.1"/>
    </source>
</evidence>
<dbReference type="InterPro" id="IPR037035">
    <property type="entry name" value="GK-like_C_sf"/>
</dbReference>
<name>A0A2S8A825_9FLAO</name>
<dbReference type="Pfam" id="PF05161">
    <property type="entry name" value="MOFRL"/>
    <property type="match status" value="1"/>
</dbReference>
<organism evidence="3 4">
    <name type="scientific">Apibacter adventoris</name>
    <dbReference type="NCBI Taxonomy" id="1679466"/>
    <lineage>
        <taxon>Bacteria</taxon>
        <taxon>Pseudomonadati</taxon>
        <taxon>Bacteroidota</taxon>
        <taxon>Flavobacteriia</taxon>
        <taxon>Flavobacteriales</taxon>
        <taxon>Weeksellaceae</taxon>
        <taxon>Apibacter</taxon>
    </lineage>
</organism>
<evidence type="ECO:0000313" key="4">
    <source>
        <dbReference type="Proteomes" id="UP000238042"/>
    </source>
</evidence>
<feature type="domain" description="MOFRL-associated" evidence="2">
    <location>
        <begin position="7"/>
        <end position="244"/>
    </location>
</feature>
<dbReference type="Proteomes" id="UP000238042">
    <property type="component" value="Unassembled WGS sequence"/>
</dbReference>
<dbReference type="AlphaFoldDB" id="A0A2S8A825"/>
<comment type="caution">
    <text evidence="3">The sequence shown here is derived from an EMBL/GenBank/DDBJ whole genome shotgun (WGS) entry which is preliminary data.</text>
</comment>
<reference evidence="3 4" key="1">
    <citation type="submission" date="2018-02" db="EMBL/GenBank/DDBJ databases">
        <title>Genome sequences of Apibacter spp., gut symbionts of Asian honey bees.</title>
        <authorList>
            <person name="Kwong W.K."/>
            <person name="Steele M.I."/>
            <person name="Moran N.A."/>
        </authorList>
    </citation>
    <scope>NUCLEOTIDE SEQUENCE [LARGE SCALE GENOMIC DNA]</scope>
    <source>
        <strain evidence="4">wkB301</strain>
    </source>
</reference>
<protein>
    <submittedName>
        <fullName evidence="3">Glycerate kinase</fullName>
    </submittedName>
</protein>